<evidence type="ECO:0000313" key="2">
    <source>
        <dbReference type="EMBL" id="KAJ3636414.1"/>
    </source>
</evidence>
<comment type="caution">
    <text evidence="2">The sequence shown here is derived from an EMBL/GenBank/DDBJ whole genome shotgun (WGS) entry which is preliminary data.</text>
</comment>
<keyword evidence="1" id="KW-1133">Transmembrane helix</keyword>
<keyword evidence="1" id="KW-0812">Transmembrane</keyword>
<protein>
    <submittedName>
        <fullName evidence="2">Uncharacterized protein</fullName>
    </submittedName>
</protein>
<sequence>MGVVRCMRPEKLYGGSRHPPLPWKILTVVVLPERPRPVSTPIKYRSISLLSAVDKVGEVAEFQFRFRQGHFTRQQLLRLTEWTTLAPSFLLSISVLLLMKTY</sequence>
<organism evidence="2 3">
    <name type="scientific">Zophobas morio</name>
    <dbReference type="NCBI Taxonomy" id="2755281"/>
    <lineage>
        <taxon>Eukaryota</taxon>
        <taxon>Metazoa</taxon>
        <taxon>Ecdysozoa</taxon>
        <taxon>Arthropoda</taxon>
        <taxon>Hexapoda</taxon>
        <taxon>Insecta</taxon>
        <taxon>Pterygota</taxon>
        <taxon>Neoptera</taxon>
        <taxon>Endopterygota</taxon>
        <taxon>Coleoptera</taxon>
        <taxon>Polyphaga</taxon>
        <taxon>Cucujiformia</taxon>
        <taxon>Tenebrionidae</taxon>
        <taxon>Zophobas</taxon>
    </lineage>
</organism>
<keyword evidence="3" id="KW-1185">Reference proteome</keyword>
<feature type="transmembrane region" description="Helical" evidence="1">
    <location>
        <begin position="76"/>
        <end position="99"/>
    </location>
</feature>
<accession>A0AA38HKZ1</accession>
<name>A0AA38HKZ1_9CUCU</name>
<evidence type="ECO:0000313" key="3">
    <source>
        <dbReference type="Proteomes" id="UP001168821"/>
    </source>
</evidence>
<dbReference type="EMBL" id="JALNTZ010000122">
    <property type="protein sequence ID" value="KAJ3636414.1"/>
    <property type="molecule type" value="Genomic_DNA"/>
</dbReference>
<gene>
    <name evidence="2" type="ORF">Zmor_004101</name>
</gene>
<evidence type="ECO:0000256" key="1">
    <source>
        <dbReference type="SAM" id="Phobius"/>
    </source>
</evidence>
<proteinExistence type="predicted"/>
<keyword evidence="1" id="KW-0472">Membrane</keyword>
<dbReference type="AlphaFoldDB" id="A0AA38HKZ1"/>
<reference evidence="2" key="1">
    <citation type="journal article" date="2023" name="G3 (Bethesda)">
        <title>Whole genome assemblies of Zophobas morio and Tenebrio molitor.</title>
        <authorList>
            <person name="Kaur S."/>
            <person name="Stinson S.A."/>
            <person name="diCenzo G.C."/>
        </authorList>
    </citation>
    <scope>NUCLEOTIDE SEQUENCE</scope>
    <source>
        <strain evidence="2">QUZm001</strain>
    </source>
</reference>
<dbReference type="Proteomes" id="UP001168821">
    <property type="component" value="Unassembled WGS sequence"/>
</dbReference>